<organism evidence="1 2">
    <name type="scientific">Flavobacterium aquicola</name>
    <dbReference type="NCBI Taxonomy" id="1682742"/>
    <lineage>
        <taxon>Bacteria</taxon>
        <taxon>Pseudomonadati</taxon>
        <taxon>Bacteroidota</taxon>
        <taxon>Flavobacteriia</taxon>
        <taxon>Flavobacteriales</taxon>
        <taxon>Flavobacteriaceae</taxon>
        <taxon>Flavobacterium</taxon>
    </lineage>
</organism>
<dbReference type="PROSITE" id="PS51257">
    <property type="entry name" value="PROKAR_LIPOPROTEIN"/>
    <property type="match status" value="1"/>
</dbReference>
<evidence type="ECO:0008006" key="3">
    <source>
        <dbReference type="Google" id="ProtNLM"/>
    </source>
</evidence>
<evidence type="ECO:0000313" key="1">
    <source>
        <dbReference type="EMBL" id="REG99673.1"/>
    </source>
</evidence>
<reference evidence="1 2" key="1">
    <citation type="submission" date="2018-08" db="EMBL/GenBank/DDBJ databases">
        <title>Genomic Encyclopedia of Archaeal and Bacterial Type Strains, Phase II (KMG-II): from individual species to whole genera.</title>
        <authorList>
            <person name="Goeker M."/>
        </authorList>
    </citation>
    <scope>NUCLEOTIDE SEQUENCE [LARGE SCALE GENOMIC DNA]</scope>
    <source>
        <strain evidence="1 2">DSM 100880</strain>
    </source>
</reference>
<dbReference type="Proteomes" id="UP000257136">
    <property type="component" value="Unassembled WGS sequence"/>
</dbReference>
<evidence type="ECO:0000313" key="2">
    <source>
        <dbReference type="Proteomes" id="UP000257136"/>
    </source>
</evidence>
<dbReference type="EMBL" id="QUNI01000004">
    <property type="protein sequence ID" value="REG99673.1"/>
    <property type="molecule type" value="Genomic_DNA"/>
</dbReference>
<accession>A0A3E0EPK2</accession>
<proteinExistence type="predicted"/>
<comment type="caution">
    <text evidence="1">The sequence shown here is derived from an EMBL/GenBank/DDBJ whole genome shotgun (WGS) entry which is preliminary data.</text>
</comment>
<dbReference type="AlphaFoldDB" id="A0A3E0EPK2"/>
<gene>
    <name evidence="1" type="ORF">C8P67_104303</name>
</gene>
<keyword evidence="2" id="KW-1185">Reference proteome</keyword>
<protein>
    <recommendedName>
        <fullName evidence="3">Lipoprotein</fullName>
    </recommendedName>
</protein>
<name>A0A3E0EPK2_9FLAO</name>
<sequence>MTSYKGSIFLVVLITFLSCNSNKKENKNNIHHSSTLQKTSSEVVDDNSRENFKFSIADTIKTSNSYFFSNPNSKDIFQLIIEPGLAKDSKAKLLIMTADKKIIYTQSFGAFYFLKGIDEPETVPTGNQKDYEKYIEKYRKSLTQKQYQAYFKKRIDSFFEEISLIEKNKYDDFKEWEEDISDKDFLNEALSDSIIKLMDITCFDCDEGGTVIGYSRKQNKVVTLLEHD</sequence>